<keyword evidence="3" id="KW-1185">Reference proteome</keyword>
<feature type="region of interest" description="Disordered" evidence="1">
    <location>
        <begin position="248"/>
        <end position="285"/>
    </location>
</feature>
<dbReference type="AlphaFoldDB" id="A0A1T3NIL3"/>
<evidence type="ECO:0000313" key="3">
    <source>
        <dbReference type="Proteomes" id="UP000190037"/>
    </source>
</evidence>
<protein>
    <submittedName>
        <fullName evidence="2">Uncharacterized protein</fullName>
    </submittedName>
</protein>
<dbReference type="Proteomes" id="UP000190037">
    <property type="component" value="Unassembled WGS sequence"/>
</dbReference>
<dbReference type="EMBL" id="MWQN01000005">
    <property type="protein sequence ID" value="OPC76716.1"/>
    <property type="molecule type" value="Genomic_DNA"/>
</dbReference>
<gene>
    <name evidence="2" type="ORF">B4N89_45350</name>
</gene>
<reference evidence="2 3" key="1">
    <citation type="submission" date="2017-03" db="EMBL/GenBank/DDBJ databases">
        <title>Draft genome sequence of Streptomyces scabrisporus NF3, endophyte isolated from Amphipterygium adstringens.</title>
        <authorList>
            <person name="Vazquez M."/>
            <person name="Ceapa C.D."/>
            <person name="Rodriguez Luna D."/>
            <person name="Sanchez Esquivel S."/>
        </authorList>
    </citation>
    <scope>NUCLEOTIDE SEQUENCE [LARGE SCALE GENOMIC DNA]</scope>
    <source>
        <strain evidence="2 3">NF3</strain>
    </source>
</reference>
<name>A0A1T3NIL3_9ACTN</name>
<proteinExistence type="predicted"/>
<dbReference type="STRING" id="159449.B4N89_45350"/>
<feature type="region of interest" description="Disordered" evidence="1">
    <location>
        <begin position="320"/>
        <end position="347"/>
    </location>
</feature>
<evidence type="ECO:0000256" key="1">
    <source>
        <dbReference type="SAM" id="MobiDB-lite"/>
    </source>
</evidence>
<evidence type="ECO:0000313" key="2">
    <source>
        <dbReference type="EMBL" id="OPC76716.1"/>
    </source>
</evidence>
<comment type="caution">
    <text evidence="2">The sequence shown here is derived from an EMBL/GenBank/DDBJ whole genome shotgun (WGS) entry which is preliminary data.</text>
</comment>
<accession>A0A1T3NIL3</accession>
<sequence length="347" mass="39229">MVVMTDTPPQPVTPDLPHFYDSKEGADDALLEFARRRMALDEEERPLLLGALAAGVSAARINRITGRSRNTLHEWKRAAPKAGPIEEGAKQRLLRGVENPPLLGWFRTLQARRVDASPPKRVPFTDPDQVRAYVDAYVRQRTLTYTAELVVVKRRLVVKYELDRDPRPGVVWDPPPSFTAVQGRLGLDWDREDGLSEQDQELHGAALKAHQAAEDAYFEPYPRLRPTVDHLQTDVWLQRRAAEYRRDEGPLRDYSDFDEDFPGEPEPENRDAAGAGYADGHADTRARLAEDLERLRLGELPDDAPVDVIAADVDRIKQGLTPRDDVTSPGYFRLAPESTDVEDEEPW</sequence>
<organism evidence="2 3">
    <name type="scientific">Embleya scabrispora</name>
    <dbReference type="NCBI Taxonomy" id="159449"/>
    <lineage>
        <taxon>Bacteria</taxon>
        <taxon>Bacillati</taxon>
        <taxon>Actinomycetota</taxon>
        <taxon>Actinomycetes</taxon>
        <taxon>Kitasatosporales</taxon>
        <taxon>Streptomycetaceae</taxon>
        <taxon>Embleya</taxon>
    </lineage>
</organism>
<feature type="compositionally biased region" description="Acidic residues" evidence="1">
    <location>
        <begin position="256"/>
        <end position="266"/>
    </location>
</feature>